<dbReference type="RefSeq" id="WP_138949739.1">
    <property type="nucleotide sequence ID" value="NZ_CP040749.1"/>
</dbReference>
<reference evidence="2 3" key="1">
    <citation type="submission" date="2019-05" db="EMBL/GenBank/DDBJ databases">
        <title>Algicella ahnfeltiae gen. nov., sp. nov., a novel marine bacterium of the family Flavobacteriaceae isolated from a red alga.</title>
        <authorList>
            <person name="Nedashkovskaya O.I."/>
            <person name="Kukhlevskiy A.D."/>
            <person name="Kim S.-G."/>
            <person name="Zhukova N.V."/>
            <person name="Mikhailov V.V."/>
        </authorList>
    </citation>
    <scope>NUCLEOTIDE SEQUENCE [LARGE SCALE GENOMIC DNA]</scope>
    <source>
        <strain evidence="2 3">10Alg115</strain>
    </source>
</reference>
<evidence type="ECO:0000313" key="3">
    <source>
        <dbReference type="Proteomes" id="UP000306229"/>
    </source>
</evidence>
<dbReference type="OrthoDB" id="9805017at2"/>
<dbReference type="AlphaFoldDB" id="A0A5B7TVD1"/>
<dbReference type="KEGG" id="fbe:FF125_10575"/>
<keyword evidence="1" id="KW-0732">Signal</keyword>
<dbReference type="EMBL" id="CP040749">
    <property type="protein sequence ID" value="QCX38857.1"/>
    <property type="molecule type" value="Genomic_DNA"/>
</dbReference>
<accession>A0A5B7TVD1</accession>
<evidence type="ECO:0000256" key="1">
    <source>
        <dbReference type="SAM" id="SignalP"/>
    </source>
</evidence>
<feature type="chain" id="PRO_5022977136" evidence="1">
    <location>
        <begin position="24"/>
        <end position="537"/>
    </location>
</feature>
<feature type="signal peptide" evidence="1">
    <location>
        <begin position="1"/>
        <end position="23"/>
    </location>
</feature>
<sequence>MKKNYLTELFVLVLLLSQLTAFANEGLIVTSKEVPIKSNTFTSTTDPGWSYTCDDGIEVELLSLGLKNNVPVSLSIGDTKDIERVVVEIVYKGNNPGSTIEIEDADGNKYTASRVVPTGGSTNVWYYRTELPATSAVNYNNTTQASHAQSILAYVFRKKNNGTSSSGVFTALSGYNNIETTTIPIQTDSGPRTVTVELPISELTPDGRYIHIEVSAADGSFAELTETIDSFPSGQCCIKVFELKMSNVAGNVDEIEIKIDTRTKKNGQTVNGQSWVMGGAIKTNVRCSCVENDTELPTANNFQDYILLEDLSQMPEVTFSDNCSAVTIEYQEYKSRESCDIDFNTTNTDSNVTFNGMPGNTDYSWSKGHYVQVLDGSAKILGRIRNNTDTNSGWDVNLYFETVMGYALWINAGGQAPTAADKDRHKYGNVDFTKTNDFTGFGANATDNLALVNSNPHYLDIGPRDQFGYPSVAFYLAYSGNVNGQAIPSGQHIEMDGAFTKCVRARDGADLWVREWTVTDAAGNTAVFIQRVEVEVY</sequence>
<evidence type="ECO:0000313" key="2">
    <source>
        <dbReference type="EMBL" id="QCX38857.1"/>
    </source>
</evidence>
<protein>
    <submittedName>
        <fullName evidence="2">Uncharacterized protein</fullName>
    </submittedName>
</protein>
<dbReference type="Proteomes" id="UP000306229">
    <property type="component" value="Chromosome"/>
</dbReference>
<keyword evidence="3" id="KW-1185">Reference proteome</keyword>
<name>A0A5B7TVD1_9FLAO</name>
<proteinExistence type="predicted"/>
<gene>
    <name evidence="2" type="ORF">FF125_10575</name>
</gene>
<organism evidence="2 3">
    <name type="scientific">Aureibaculum algae</name>
    <dbReference type="NCBI Taxonomy" id="2584122"/>
    <lineage>
        <taxon>Bacteria</taxon>
        <taxon>Pseudomonadati</taxon>
        <taxon>Bacteroidota</taxon>
        <taxon>Flavobacteriia</taxon>
        <taxon>Flavobacteriales</taxon>
        <taxon>Flavobacteriaceae</taxon>
        <taxon>Aureibaculum</taxon>
    </lineage>
</organism>